<keyword evidence="12" id="KW-1133">Transmembrane helix</keyword>
<dbReference type="InterPro" id="IPR036188">
    <property type="entry name" value="FAD/NAD-bd_sf"/>
</dbReference>
<dbReference type="InterPro" id="IPR046952">
    <property type="entry name" value="GSHR/TRXR-like"/>
</dbReference>
<keyword evidence="12" id="KW-0812">Transmembrane</keyword>
<keyword evidence="9" id="KW-0676">Redox-active center</keyword>
<evidence type="ECO:0000256" key="7">
    <source>
        <dbReference type="ARBA" id="ARBA00023002"/>
    </source>
</evidence>
<dbReference type="GO" id="GO:0004362">
    <property type="term" value="F:glutathione-disulfide reductase (NADPH) activity"/>
    <property type="evidence" value="ECO:0007669"/>
    <property type="project" value="UniProtKB-EC"/>
</dbReference>
<gene>
    <name evidence="15" type="ORF">EVJ58_g7022</name>
</gene>
<comment type="function">
    <text evidence="10">Catalyzes the reduction of glutathione disulfide (GSSG) to reduced glutathione (GSH). Constitutes the major mechanism to maintain a high GSH:GSSG ratio in the cytosol.</text>
</comment>
<accession>A0A4Y9Y699</accession>
<evidence type="ECO:0000256" key="9">
    <source>
        <dbReference type="ARBA" id="ARBA00023284"/>
    </source>
</evidence>
<evidence type="ECO:0000256" key="4">
    <source>
        <dbReference type="ARBA" id="ARBA00017111"/>
    </source>
</evidence>
<dbReference type="GO" id="GO:0005739">
    <property type="term" value="C:mitochondrion"/>
    <property type="evidence" value="ECO:0007669"/>
    <property type="project" value="TreeGrafter"/>
</dbReference>
<keyword evidence="6" id="KW-0274">FAD</keyword>
<keyword evidence="7" id="KW-0560">Oxidoreductase</keyword>
<dbReference type="Gene3D" id="3.30.390.30">
    <property type="match status" value="1"/>
</dbReference>
<evidence type="ECO:0000256" key="6">
    <source>
        <dbReference type="ARBA" id="ARBA00022827"/>
    </source>
</evidence>
<proteinExistence type="inferred from homology"/>
<dbReference type="GO" id="GO:0005829">
    <property type="term" value="C:cytosol"/>
    <property type="evidence" value="ECO:0007669"/>
    <property type="project" value="TreeGrafter"/>
</dbReference>
<dbReference type="Pfam" id="PF02852">
    <property type="entry name" value="Pyr_redox_dim"/>
    <property type="match status" value="1"/>
</dbReference>
<dbReference type="PANTHER" id="PTHR42737">
    <property type="entry name" value="GLUTATHIONE REDUCTASE"/>
    <property type="match status" value="1"/>
</dbReference>
<evidence type="ECO:0000256" key="3">
    <source>
        <dbReference type="ARBA" id="ARBA00012607"/>
    </source>
</evidence>
<dbReference type="GO" id="GO:0006749">
    <property type="term" value="P:glutathione metabolic process"/>
    <property type="evidence" value="ECO:0007669"/>
    <property type="project" value="TreeGrafter"/>
</dbReference>
<evidence type="ECO:0000256" key="12">
    <source>
        <dbReference type="SAM" id="Phobius"/>
    </source>
</evidence>
<keyword evidence="12" id="KW-0472">Membrane</keyword>
<dbReference type="Proteomes" id="UP000298390">
    <property type="component" value="Unassembled WGS sequence"/>
</dbReference>
<feature type="domain" description="FAD/NAD(P)-binding" evidence="14">
    <location>
        <begin position="2"/>
        <end position="101"/>
    </location>
</feature>
<evidence type="ECO:0000259" key="13">
    <source>
        <dbReference type="Pfam" id="PF02852"/>
    </source>
</evidence>
<dbReference type="STRING" id="34475.A0A4Y9Y699"/>
<feature type="transmembrane region" description="Helical" evidence="12">
    <location>
        <begin position="403"/>
        <end position="423"/>
    </location>
</feature>
<dbReference type="PRINTS" id="PR00368">
    <property type="entry name" value="FADPNR"/>
</dbReference>
<dbReference type="InterPro" id="IPR016156">
    <property type="entry name" value="FAD/NAD-linked_Rdtase_dimer_sf"/>
</dbReference>
<dbReference type="AlphaFoldDB" id="A0A4Y9Y699"/>
<dbReference type="SUPFAM" id="SSF55424">
    <property type="entry name" value="FAD/NAD-linked reductases, dimerisation (C-terminal) domain"/>
    <property type="match status" value="1"/>
</dbReference>
<feature type="non-terminal residue" evidence="15">
    <location>
        <position position="1"/>
    </location>
</feature>
<comment type="caution">
    <text evidence="15">The sequence shown here is derived from an EMBL/GenBank/DDBJ whole genome shotgun (WGS) entry which is preliminary data.</text>
</comment>
<protein>
    <recommendedName>
        <fullName evidence="4">Glutathione reductase</fullName>
        <ecNumber evidence="3">1.8.1.7</ecNumber>
    </recommendedName>
</protein>
<reference evidence="15 16" key="1">
    <citation type="submission" date="2019-01" db="EMBL/GenBank/DDBJ databases">
        <title>Genome sequencing of the rare red list fungi Fomitopsis rosea.</title>
        <authorList>
            <person name="Buettner E."/>
            <person name="Kellner H."/>
        </authorList>
    </citation>
    <scope>NUCLEOTIDE SEQUENCE [LARGE SCALE GENOMIC DNA]</scope>
    <source>
        <strain evidence="15 16">DSM 105464</strain>
    </source>
</reference>
<dbReference type="GO" id="GO:0034599">
    <property type="term" value="P:cellular response to oxidative stress"/>
    <property type="evidence" value="ECO:0007669"/>
    <property type="project" value="TreeGrafter"/>
</dbReference>
<feature type="compositionally biased region" description="Basic and acidic residues" evidence="11">
    <location>
        <begin position="523"/>
        <end position="533"/>
    </location>
</feature>
<dbReference type="FunFam" id="3.30.390.30:FF:000003">
    <property type="entry name" value="Glutathione reductase"/>
    <property type="match status" value="1"/>
</dbReference>
<dbReference type="InterPro" id="IPR023753">
    <property type="entry name" value="FAD/NAD-binding_dom"/>
</dbReference>
<dbReference type="Pfam" id="PF07992">
    <property type="entry name" value="Pyr_redox_2"/>
    <property type="match status" value="1"/>
</dbReference>
<dbReference type="EC" id="1.8.1.7" evidence="3"/>
<dbReference type="SUPFAM" id="SSF51905">
    <property type="entry name" value="FAD/NAD(P)-binding domain"/>
    <property type="match status" value="1"/>
</dbReference>
<comment type="similarity">
    <text evidence="2">Belongs to the class-I pyridine nucleotide-disulfide oxidoreductase family.</text>
</comment>
<organism evidence="15 16">
    <name type="scientific">Rhodofomes roseus</name>
    <dbReference type="NCBI Taxonomy" id="34475"/>
    <lineage>
        <taxon>Eukaryota</taxon>
        <taxon>Fungi</taxon>
        <taxon>Dikarya</taxon>
        <taxon>Basidiomycota</taxon>
        <taxon>Agaricomycotina</taxon>
        <taxon>Agaricomycetes</taxon>
        <taxon>Polyporales</taxon>
        <taxon>Rhodofomes</taxon>
    </lineage>
</organism>
<evidence type="ECO:0000313" key="15">
    <source>
        <dbReference type="EMBL" id="TFY57438.1"/>
    </source>
</evidence>
<dbReference type="EMBL" id="SEKV01000428">
    <property type="protein sequence ID" value="TFY57438.1"/>
    <property type="molecule type" value="Genomic_DNA"/>
</dbReference>
<comment type="cofactor">
    <cofactor evidence="1">
        <name>FAD</name>
        <dbReference type="ChEBI" id="CHEBI:57692"/>
    </cofactor>
</comment>
<keyword evidence="5" id="KW-0285">Flavoprotein</keyword>
<dbReference type="PRINTS" id="PR00411">
    <property type="entry name" value="PNDRDTASEI"/>
</dbReference>
<evidence type="ECO:0000259" key="14">
    <source>
        <dbReference type="Pfam" id="PF07992"/>
    </source>
</evidence>
<sequence length="533" mass="58509">MEHTGINFHKGSNIQKVEGVKGQALTLHTAEGEKVEVDCLLWAIGRHANTEGLGLEKLGVELDKKGNVVVNEYQETKIPGVYALGDVGGKALLTPVAVAAGRRLSNRLYGGEQYKTDHLDYTNIPTVVFSHPTIGTVGLTEPEAREKYGPENIKIYKSNFRALYFSMIDEDHKEPSMYKLIVTGPEEKVVGIHIIGLGSDEVMQGFGVAVKMGATKKDLDDTVAIHPTSAEDDQIGRTNIDEIPYVLDVFLDWREKRSASSGQPVEQLSQGNGSGDCAPCYSAAKLWGVARDHVSLYKDHSLPGTKAGHATAQRLPQLTNWERITECALQRLRYDTDFIILNAYKYAARRPGMLDHKMSTSVQAEVNTEIETGYYIVTMVRTSADVLYYFANSGFTALRAYAISNRSILLACTIVALFLMPIVVDLYPIGASLVPIMMSLQTVLLSRFYLNLNRANFSPSDGPPSGDASEASDLRFTRVVGSLAGTDVDFDPDPEPEEEEMEERDLEYSGAQSDSIVAPANSESRRELDSAVI</sequence>
<dbReference type="PANTHER" id="PTHR42737:SF2">
    <property type="entry name" value="GLUTATHIONE REDUCTASE"/>
    <property type="match status" value="1"/>
</dbReference>
<name>A0A4Y9Y699_9APHY</name>
<keyword evidence="8" id="KW-1015">Disulfide bond</keyword>
<evidence type="ECO:0000256" key="10">
    <source>
        <dbReference type="ARBA" id="ARBA00056905"/>
    </source>
</evidence>
<feature type="region of interest" description="Disordered" evidence="11">
    <location>
        <begin position="482"/>
        <end position="533"/>
    </location>
</feature>
<evidence type="ECO:0000256" key="8">
    <source>
        <dbReference type="ARBA" id="ARBA00023157"/>
    </source>
</evidence>
<feature type="domain" description="Pyridine nucleotide-disulphide oxidoreductase dimerisation" evidence="13">
    <location>
        <begin position="124"/>
        <end position="231"/>
    </location>
</feature>
<dbReference type="InterPro" id="IPR004099">
    <property type="entry name" value="Pyr_nucl-diS_OxRdtase_dimer"/>
</dbReference>
<evidence type="ECO:0000256" key="11">
    <source>
        <dbReference type="SAM" id="MobiDB-lite"/>
    </source>
</evidence>
<feature type="compositionally biased region" description="Acidic residues" evidence="11">
    <location>
        <begin position="488"/>
        <end position="505"/>
    </location>
</feature>
<dbReference type="GO" id="GO:0045454">
    <property type="term" value="P:cell redox homeostasis"/>
    <property type="evidence" value="ECO:0007669"/>
    <property type="project" value="InterPro"/>
</dbReference>
<dbReference type="Gene3D" id="3.50.50.60">
    <property type="entry name" value="FAD/NAD(P)-binding domain"/>
    <property type="match status" value="2"/>
</dbReference>
<dbReference type="GO" id="GO:0050660">
    <property type="term" value="F:flavin adenine dinucleotide binding"/>
    <property type="evidence" value="ECO:0007669"/>
    <property type="project" value="InterPro"/>
</dbReference>
<evidence type="ECO:0000313" key="16">
    <source>
        <dbReference type="Proteomes" id="UP000298390"/>
    </source>
</evidence>
<evidence type="ECO:0000256" key="1">
    <source>
        <dbReference type="ARBA" id="ARBA00001974"/>
    </source>
</evidence>
<evidence type="ECO:0000256" key="2">
    <source>
        <dbReference type="ARBA" id="ARBA00007532"/>
    </source>
</evidence>
<evidence type="ECO:0000256" key="5">
    <source>
        <dbReference type="ARBA" id="ARBA00022630"/>
    </source>
</evidence>